<reference evidence="1 2" key="1">
    <citation type="submission" date="2021-05" db="EMBL/GenBank/DDBJ databases">
        <title>Genome Assembly of Synthetic Allotetraploid Brassica napus Reveals Homoeologous Exchanges between Subgenomes.</title>
        <authorList>
            <person name="Davis J.T."/>
        </authorList>
    </citation>
    <scope>NUCLEOTIDE SEQUENCE [LARGE SCALE GENOMIC DNA]</scope>
    <source>
        <strain evidence="2">cv. Da-Ae</strain>
        <tissue evidence="1">Seedling</tissue>
    </source>
</reference>
<proteinExistence type="predicted"/>
<comment type="caution">
    <text evidence="1">The sequence shown here is derived from an EMBL/GenBank/DDBJ whole genome shotgun (WGS) entry which is preliminary data.</text>
</comment>
<organism evidence="1 2">
    <name type="scientific">Brassica napus</name>
    <name type="common">Rape</name>
    <dbReference type="NCBI Taxonomy" id="3708"/>
    <lineage>
        <taxon>Eukaryota</taxon>
        <taxon>Viridiplantae</taxon>
        <taxon>Streptophyta</taxon>
        <taxon>Embryophyta</taxon>
        <taxon>Tracheophyta</taxon>
        <taxon>Spermatophyta</taxon>
        <taxon>Magnoliopsida</taxon>
        <taxon>eudicotyledons</taxon>
        <taxon>Gunneridae</taxon>
        <taxon>Pentapetalae</taxon>
        <taxon>rosids</taxon>
        <taxon>malvids</taxon>
        <taxon>Brassicales</taxon>
        <taxon>Brassicaceae</taxon>
        <taxon>Brassiceae</taxon>
        <taxon>Brassica</taxon>
    </lineage>
</organism>
<name>A0ABQ8CY58_BRANA</name>
<dbReference type="EMBL" id="JAGKQM010000006">
    <property type="protein sequence ID" value="KAH0922050.1"/>
    <property type="molecule type" value="Genomic_DNA"/>
</dbReference>
<evidence type="ECO:0000313" key="2">
    <source>
        <dbReference type="Proteomes" id="UP000824890"/>
    </source>
</evidence>
<keyword evidence="2" id="KW-1185">Reference proteome</keyword>
<evidence type="ECO:0000313" key="1">
    <source>
        <dbReference type="EMBL" id="KAH0922050.1"/>
    </source>
</evidence>
<sequence length="109" mass="12314">MSEKKLVFVSIASPNNLTPTSEKQACTLLWRVPYYGLNAWKTVEADMSGSIGAHYYKRSKMMLGNQSKPYQTNFEIDRLEVKKGISVRSQEWNLNVVADDGVTTVFSFA</sequence>
<protein>
    <submittedName>
        <fullName evidence="1">Uncharacterized protein</fullName>
    </submittedName>
</protein>
<dbReference type="Proteomes" id="UP000824890">
    <property type="component" value="Unassembled WGS sequence"/>
</dbReference>
<gene>
    <name evidence="1" type="ORF">HID58_022068</name>
</gene>
<accession>A0ABQ8CY58</accession>